<dbReference type="GO" id="GO:0003723">
    <property type="term" value="F:RNA binding"/>
    <property type="evidence" value="ECO:0007669"/>
    <property type="project" value="UniProtKB-UniRule"/>
</dbReference>
<dbReference type="Pfam" id="PF01668">
    <property type="entry name" value="SmpB"/>
    <property type="match status" value="1"/>
</dbReference>
<dbReference type="Gene3D" id="2.40.280.10">
    <property type="match status" value="1"/>
</dbReference>
<keyword evidence="2 3" id="KW-0694">RNA-binding</keyword>
<dbReference type="GO" id="GO:0070929">
    <property type="term" value="P:trans-translation"/>
    <property type="evidence" value="ECO:0007669"/>
    <property type="project" value="UniProtKB-UniRule"/>
</dbReference>
<dbReference type="PROSITE" id="PS01317">
    <property type="entry name" value="SSRP"/>
    <property type="match status" value="1"/>
</dbReference>
<dbReference type="PANTHER" id="PTHR30308">
    <property type="entry name" value="TMRNA-BINDING COMPONENT OF TRANS-TRANSLATION TAGGING COMPLEX"/>
    <property type="match status" value="1"/>
</dbReference>
<dbReference type="Proteomes" id="UP000004263">
    <property type="component" value="Unassembled WGS sequence"/>
</dbReference>
<comment type="similarity">
    <text evidence="3">Belongs to the SmpB family.</text>
</comment>
<dbReference type="GO" id="GO:0070930">
    <property type="term" value="P:trans-translation-dependent protein tagging"/>
    <property type="evidence" value="ECO:0007669"/>
    <property type="project" value="TreeGrafter"/>
</dbReference>
<comment type="caution">
    <text evidence="5">The sequence shown here is derived from an EMBL/GenBank/DDBJ whole genome shotgun (WGS) entry which is preliminary data.</text>
</comment>
<evidence type="ECO:0000256" key="1">
    <source>
        <dbReference type="ARBA" id="ARBA00022490"/>
    </source>
</evidence>
<dbReference type="AlphaFoldDB" id="Q1N397"/>
<dbReference type="CDD" id="cd09294">
    <property type="entry name" value="SmpB"/>
    <property type="match status" value="1"/>
</dbReference>
<keyword evidence="1 3" id="KW-0963">Cytoplasm</keyword>
<accession>Q1N397</accession>
<gene>
    <name evidence="3" type="primary">smpB</name>
    <name evidence="5" type="ORF">RED65_13457</name>
</gene>
<sequence length="161" mass="18586">MGKTKKKPKNTSSTICSNKRARHDYHLDNLTEAGLALEGWEVKSIREGKVQLTDSYVIIHRNEAWLTGCNITPLNTASTHVVCTPKRDRKLLMHRKEIDRFAAMADQKGYTLIALELYWKGPNVKCKIALGKGKQAHDKRETSKQRDWDKQKERIMKNNLR</sequence>
<keyword evidence="6" id="KW-1185">Reference proteome</keyword>
<comment type="function">
    <text evidence="3">Required for rescue of stalled ribosomes mediated by trans-translation. Binds to transfer-messenger RNA (tmRNA), required for stable association of tmRNA with ribosomes. tmRNA and SmpB together mimic tRNA shape, replacing the anticodon stem-loop with SmpB. tmRNA is encoded by the ssrA gene; the 2 termini fold to resemble tRNA(Ala) and it encodes a 'tag peptide', a short internal open reading frame. During trans-translation Ala-aminoacylated tmRNA acts like a tRNA, entering the A-site of stalled ribosomes, displacing the stalled mRNA. The ribosome then switches to translate the ORF on the tmRNA; the nascent peptide is terminated with the 'tag peptide' encoded by the tmRNA and targeted for degradation. The ribosome is freed to recommence translation, which seems to be the essential function of trans-translation.</text>
</comment>
<dbReference type="NCBIfam" id="TIGR00086">
    <property type="entry name" value="smpB"/>
    <property type="match status" value="1"/>
</dbReference>
<evidence type="ECO:0000256" key="4">
    <source>
        <dbReference type="SAM" id="MobiDB-lite"/>
    </source>
</evidence>
<organism evidence="5 6">
    <name type="scientific">Bermanella marisrubri</name>
    <dbReference type="NCBI Taxonomy" id="207949"/>
    <lineage>
        <taxon>Bacteria</taxon>
        <taxon>Pseudomonadati</taxon>
        <taxon>Pseudomonadota</taxon>
        <taxon>Gammaproteobacteria</taxon>
        <taxon>Oceanospirillales</taxon>
        <taxon>Oceanospirillaceae</taxon>
        <taxon>Bermanella</taxon>
    </lineage>
</organism>
<evidence type="ECO:0000256" key="2">
    <source>
        <dbReference type="ARBA" id="ARBA00022884"/>
    </source>
</evidence>
<dbReference type="HOGENOM" id="CLU_108953_3_0_6"/>
<dbReference type="SUPFAM" id="SSF74982">
    <property type="entry name" value="Small protein B (SmpB)"/>
    <property type="match status" value="1"/>
</dbReference>
<dbReference type="EMBL" id="AAQH01000005">
    <property type="protein sequence ID" value="EAT12694.1"/>
    <property type="molecule type" value="Genomic_DNA"/>
</dbReference>
<evidence type="ECO:0000313" key="6">
    <source>
        <dbReference type="Proteomes" id="UP000004263"/>
    </source>
</evidence>
<dbReference type="GO" id="GO:0005829">
    <property type="term" value="C:cytosol"/>
    <property type="evidence" value="ECO:0007669"/>
    <property type="project" value="TreeGrafter"/>
</dbReference>
<dbReference type="InterPro" id="IPR000037">
    <property type="entry name" value="SsrA-bd_prot"/>
</dbReference>
<dbReference type="OrthoDB" id="9805462at2"/>
<dbReference type="PANTHER" id="PTHR30308:SF2">
    <property type="entry name" value="SSRA-BINDING PROTEIN"/>
    <property type="match status" value="1"/>
</dbReference>
<dbReference type="NCBIfam" id="NF003843">
    <property type="entry name" value="PRK05422.1"/>
    <property type="match status" value="1"/>
</dbReference>
<dbReference type="HAMAP" id="MF_00023">
    <property type="entry name" value="SmpB"/>
    <property type="match status" value="1"/>
</dbReference>
<evidence type="ECO:0000256" key="3">
    <source>
        <dbReference type="HAMAP-Rule" id="MF_00023"/>
    </source>
</evidence>
<dbReference type="STRING" id="207949.RED65_13457"/>
<evidence type="ECO:0000313" key="5">
    <source>
        <dbReference type="EMBL" id="EAT12694.1"/>
    </source>
</evidence>
<proteinExistence type="inferred from homology"/>
<dbReference type="RefSeq" id="WP_007018483.1">
    <property type="nucleotide sequence ID" value="NZ_CH724117.1"/>
</dbReference>
<dbReference type="InterPro" id="IPR020081">
    <property type="entry name" value="SsrA-bd_prot_CS"/>
</dbReference>
<feature type="region of interest" description="Disordered" evidence="4">
    <location>
        <begin position="135"/>
        <end position="161"/>
    </location>
</feature>
<comment type="subcellular location">
    <subcellularLocation>
        <location evidence="3">Cytoplasm</location>
    </subcellularLocation>
    <text evidence="3">The tmRNA-SmpB complex associates with stalled 70S ribosomes.</text>
</comment>
<name>Q1N397_9GAMM</name>
<dbReference type="InterPro" id="IPR023620">
    <property type="entry name" value="SmpB"/>
</dbReference>
<reference evidence="5 6" key="1">
    <citation type="submission" date="2006-03" db="EMBL/GenBank/DDBJ databases">
        <authorList>
            <person name="Pinhassi J."/>
            <person name="Pedros-Alio C."/>
            <person name="Ferriera S."/>
            <person name="Johnson J."/>
            <person name="Kravitz S."/>
            <person name="Halpern A."/>
            <person name="Remington K."/>
            <person name="Beeson K."/>
            <person name="Tran B."/>
            <person name="Rogers Y.-H."/>
            <person name="Friedman R."/>
            <person name="Venter J.C."/>
        </authorList>
    </citation>
    <scope>NUCLEOTIDE SEQUENCE [LARGE SCALE GENOMIC DNA]</scope>
    <source>
        <strain evidence="5 6">RED65</strain>
    </source>
</reference>
<protein>
    <recommendedName>
        <fullName evidence="3">SsrA-binding protein</fullName>
    </recommendedName>
    <alternativeName>
        <fullName evidence="3">Small protein B</fullName>
    </alternativeName>
</protein>